<keyword evidence="2" id="KW-0812">Transmembrane</keyword>
<organism evidence="3 4">
    <name type="scientific">Prunus dulcis</name>
    <name type="common">Almond</name>
    <name type="synonym">Amygdalus dulcis</name>
    <dbReference type="NCBI Taxonomy" id="3755"/>
    <lineage>
        <taxon>Eukaryota</taxon>
        <taxon>Viridiplantae</taxon>
        <taxon>Streptophyta</taxon>
        <taxon>Embryophyta</taxon>
        <taxon>Tracheophyta</taxon>
        <taxon>Spermatophyta</taxon>
        <taxon>Magnoliopsida</taxon>
        <taxon>eudicotyledons</taxon>
        <taxon>Gunneridae</taxon>
        <taxon>Pentapetalae</taxon>
        <taxon>rosids</taxon>
        <taxon>fabids</taxon>
        <taxon>Rosales</taxon>
        <taxon>Rosaceae</taxon>
        <taxon>Amygdaloideae</taxon>
        <taxon>Amygdaleae</taxon>
        <taxon>Prunus</taxon>
    </lineage>
</organism>
<evidence type="ECO:0000313" key="4">
    <source>
        <dbReference type="Proteomes" id="UP001054821"/>
    </source>
</evidence>
<keyword evidence="2" id="KW-1133">Transmembrane helix</keyword>
<comment type="caution">
    <text evidence="3">The sequence shown here is derived from an EMBL/GenBank/DDBJ whole genome shotgun (WGS) entry which is preliminary data.</text>
</comment>
<proteinExistence type="predicted"/>
<accession>A0AAD4WBN0</accession>
<evidence type="ECO:0000313" key="3">
    <source>
        <dbReference type="EMBL" id="KAI5339634.1"/>
    </source>
</evidence>
<dbReference type="EMBL" id="JAJFAZ020000003">
    <property type="protein sequence ID" value="KAI5339634.1"/>
    <property type="molecule type" value="Genomic_DNA"/>
</dbReference>
<feature type="region of interest" description="Disordered" evidence="1">
    <location>
        <begin position="1"/>
        <end position="20"/>
    </location>
</feature>
<dbReference type="Proteomes" id="UP001054821">
    <property type="component" value="Chromosome 3"/>
</dbReference>
<name>A0AAD4WBN0_PRUDU</name>
<dbReference type="AlphaFoldDB" id="A0AAD4WBN0"/>
<evidence type="ECO:0000256" key="1">
    <source>
        <dbReference type="SAM" id="MobiDB-lite"/>
    </source>
</evidence>
<keyword evidence="4" id="KW-1185">Reference proteome</keyword>
<gene>
    <name evidence="3" type="ORF">L3X38_018906</name>
</gene>
<keyword evidence="2" id="KW-0472">Membrane</keyword>
<sequence length="117" mass="11599">MAAGGGRSAAAKFGRHSGENRRFPAAGAAAILGGGLGRDAEAEPVLLAPVPTAAAAGLVAGFFGLGSFCLVVIRVTGGAIYSGGGSGVDIGKGSNSCYASLHVMWKQTMRNTIFAMI</sequence>
<reference evidence="3 4" key="1">
    <citation type="journal article" date="2022" name="G3 (Bethesda)">
        <title>Whole-genome sequence and methylome profiling of the almond [Prunus dulcis (Mill.) D.A. Webb] cultivar 'Nonpareil'.</title>
        <authorList>
            <person name="D'Amico-Willman K.M."/>
            <person name="Ouma W.Z."/>
            <person name="Meulia T."/>
            <person name="Sideli G.M."/>
            <person name="Gradziel T.M."/>
            <person name="Fresnedo-Ramirez J."/>
        </authorList>
    </citation>
    <scope>NUCLEOTIDE SEQUENCE [LARGE SCALE GENOMIC DNA]</scope>
    <source>
        <strain evidence="3">Clone GOH B32 T37-40</strain>
    </source>
</reference>
<feature type="transmembrane region" description="Helical" evidence="2">
    <location>
        <begin position="53"/>
        <end position="73"/>
    </location>
</feature>
<protein>
    <submittedName>
        <fullName evidence="3">Uncharacterized protein</fullName>
    </submittedName>
</protein>
<evidence type="ECO:0000256" key="2">
    <source>
        <dbReference type="SAM" id="Phobius"/>
    </source>
</evidence>